<reference evidence="4" key="1">
    <citation type="journal article" date="2020" name="Fungal Divers.">
        <title>Resolving the Mortierellaceae phylogeny through synthesis of multi-gene phylogenetics and phylogenomics.</title>
        <authorList>
            <person name="Vandepol N."/>
            <person name="Liber J."/>
            <person name="Desiro A."/>
            <person name="Na H."/>
            <person name="Kennedy M."/>
            <person name="Barry K."/>
            <person name="Grigoriev I.V."/>
            <person name="Miller A.N."/>
            <person name="O'Donnell K."/>
            <person name="Stajich J.E."/>
            <person name="Bonito G."/>
        </authorList>
    </citation>
    <scope>NUCLEOTIDE SEQUENCE</scope>
    <source>
        <strain evidence="4">NRRL 2591</strain>
    </source>
</reference>
<dbReference type="PANTHER" id="PTHR12585">
    <property type="entry name" value="SCC1 / RAD21 FAMILY MEMBER"/>
    <property type="match status" value="1"/>
</dbReference>
<dbReference type="GO" id="GO:0007062">
    <property type="term" value="P:sister chromatid cohesion"/>
    <property type="evidence" value="ECO:0007669"/>
    <property type="project" value="InterPro"/>
</dbReference>
<dbReference type="InterPro" id="IPR006910">
    <property type="entry name" value="Rad21_Rec8_N"/>
</dbReference>
<comment type="caution">
    <text evidence="4">The sequence shown here is derived from an EMBL/GenBank/DDBJ whole genome shotgun (WGS) entry which is preliminary data.</text>
</comment>
<dbReference type="AlphaFoldDB" id="A0A9P6EW77"/>
<evidence type="ECO:0000313" key="4">
    <source>
        <dbReference type="EMBL" id="KAF9536248.1"/>
    </source>
</evidence>
<dbReference type="GO" id="GO:0003682">
    <property type="term" value="F:chromatin binding"/>
    <property type="evidence" value="ECO:0007669"/>
    <property type="project" value="TreeGrafter"/>
</dbReference>
<dbReference type="PANTHER" id="PTHR12585:SF69">
    <property type="entry name" value="FI11703P"/>
    <property type="match status" value="1"/>
</dbReference>
<dbReference type="InterPro" id="IPR039781">
    <property type="entry name" value="Rad21/Rec8-like"/>
</dbReference>
<comment type="subcellular location">
    <subcellularLocation>
        <location evidence="1">Nucleus</location>
    </subcellularLocation>
</comment>
<sequence length="105" mass="11830">LAATLEPRSRINKLSKKEVNGVNIVKSCKDISQPVEPFTLRFSSNLMVGVTRVYSQQYNFDYSDVSNTWVRLKRDLAAVQSENLDMVDPGAKINAITFGYDLTIE</sequence>
<accession>A0A9P6EW77</accession>
<gene>
    <name evidence="4" type="ORF">EC957_011852</name>
</gene>
<dbReference type="EMBL" id="JAAAXW010000875">
    <property type="protein sequence ID" value="KAF9536248.1"/>
    <property type="molecule type" value="Genomic_DNA"/>
</dbReference>
<name>A0A9P6EW77_9FUNG</name>
<proteinExistence type="predicted"/>
<keyword evidence="2" id="KW-0539">Nucleus</keyword>
<dbReference type="GO" id="GO:0005634">
    <property type="term" value="C:nucleus"/>
    <property type="evidence" value="ECO:0007669"/>
    <property type="project" value="UniProtKB-SubCell"/>
</dbReference>
<feature type="domain" description="Rad21/Rec8-like protein N-terminal" evidence="3">
    <location>
        <begin position="1"/>
        <end position="87"/>
    </location>
</feature>
<dbReference type="GO" id="GO:0008278">
    <property type="term" value="C:cohesin complex"/>
    <property type="evidence" value="ECO:0007669"/>
    <property type="project" value="InterPro"/>
</dbReference>
<keyword evidence="5" id="KW-1185">Reference proteome</keyword>
<dbReference type="Pfam" id="PF04825">
    <property type="entry name" value="Rad21_Rec8_N"/>
    <property type="match status" value="1"/>
</dbReference>
<protein>
    <recommendedName>
        <fullName evidence="3">Rad21/Rec8-like protein N-terminal domain-containing protein</fullName>
    </recommendedName>
</protein>
<evidence type="ECO:0000256" key="2">
    <source>
        <dbReference type="ARBA" id="ARBA00023242"/>
    </source>
</evidence>
<organism evidence="4 5">
    <name type="scientific">Mortierella hygrophila</name>
    <dbReference type="NCBI Taxonomy" id="979708"/>
    <lineage>
        <taxon>Eukaryota</taxon>
        <taxon>Fungi</taxon>
        <taxon>Fungi incertae sedis</taxon>
        <taxon>Mucoromycota</taxon>
        <taxon>Mortierellomycotina</taxon>
        <taxon>Mortierellomycetes</taxon>
        <taxon>Mortierellales</taxon>
        <taxon>Mortierellaceae</taxon>
        <taxon>Mortierella</taxon>
    </lineage>
</organism>
<evidence type="ECO:0000313" key="5">
    <source>
        <dbReference type="Proteomes" id="UP000723463"/>
    </source>
</evidence>
<evidence type="ECO:0000259" key="3">
    <source>
        <dbReference type="Pfam" id="PF04825"/>
    </source>
</evidence>
<dbReference type="Proteomes" id="UP000723463">
    <property type="component" value="Unassembled WGS sequence"/>
</dbReference>
<dbReference type="GO" id="GO:1990414">
    <property type="term" value="P:replication-born double-strand break repair via sister chromatid exchange"/>
    <property type="evidence" value="ECO:0007669"/>
    <property type="project" value="TreeGrafter"/>
</dbReference>
<feature type="non-terminal residue" evidence="4">
    <location>
        <position position="1"/>
    </location>
</feature>
<evidence type="ECO:0000256" key="1">
    <source>
        <dbReference type="ARBA" id="ARBA00004123"/>
    </source>
</evidence>